<keyword evidence="1" id="KW-0732">Signal</keyword>
<name>A0A7V1PU52_CALAY</name>
<reference evidence="2" key="1">
    <citation type="journal article" date="2020" name="mSystems">
        <title>Genome- and Community-Level Interaction Insights into Carbon Utilization and Element Cycling Functions of Hydrothermarchaeota in Hydrothermal Sediment.</title>
        <authorList>
            <person name="Zhou Z."/>
            <person name="Liu Y."/>
            <person name="Xu W."/>
            <person name="Pan J."/>
            <person name="Luo Z.H."/>
            <person name="Li M."/>
        </authorList>
    </citation>
    <scope>NUCLEOTIDE SEQUENCE [LARGE SCALE GENOMIC DNA]</scope>
    <source>
        <strain evidence="2">HyVt-456</strain>
    </source>
</reference>
<comment type="caution">
    <text evidence="2">The sequence shown here is derived from an EMBL/GenBank/DDBJ whole genome shotgun (WGS) entry which is preliminary data.</text>
</comment>
<dbReference type="EMBL" id="DRLD01000028">
    <property type="protein sequence ID" value="HED09272.1"/>
    <property type="molecule type" value="Genomic_DNA"/>
</dbReference>
<protein>
    <recommendedName>
        <fullName evidence="3">PorV/PorQ family protein</fullName>
    </recommendedName>
</protein>
<gene>
    <name evidence="2" type="ORF">ENJ10_01155</name>
</gene>
<evidence type="ECO:0000256" key="1">
    <source>
        <dbReference type="SAM" id="SignalP"/>
    </source>
</evidence>
<dbReference type="AlphaFoldDB" id="A0A7V1PU52"/>
<sequence>MRKLIFILIGLSSLARAGAFDDRYPSARASGMSNSFVAVANDAWASYYNPAGLAQISERQLGLAYQRPFGYSFFNAVFGSVVLPLSARYGSAGIMVDNFGVNYEGESLSQETTVGFSHGFYLLNDIHTSLSVGYNLKYYYWRLGESVDGRNLGSAGALGMDIGLMASIYKRTFLGVYLYNFNSPTIGRGSNNELQRRIVVGAAYRPYSA</sequence>
<dbReference type="Gene3D" id="2.40.160.60">
    <property type="entry name" value="Outer membrane protein transport protein (OMPP1/FadL/TodX)"/>
    <property type="match status" value="1"/>
</dbReference>
<feature type="non-terminal residue" evidence="2">
    <location>
        <position position="209"/>
    </location>
</feature>
<feature type="signal peptide" evidence="1">
    <location>
        <begin position="1"/>
        <end position="17"/>
    </location>
</feature>
<evidence type="ECO:0000313" key="2">
    <source>
        <dbReference type="EMBL" id="HED09272.1"/>
    </source>
</evidence>
<feature type="chain" id="PRO_5030935302" description="PorV/PorQ family protein" evidence="1">
    <location>
        <begin position="18"/>
        <end position="209"/>
    </location>
</feature>
<proteinExistence type="predicted"/>
<accession>A0A7V1PU52</accession>
<organism evidence="2">
    <name type="scientific">Caldithrix abyssi</name>
    <dbReference type="NCBI Taxonomy" id="187145"/>
    <lineage>
        <taxon>Bacteria</taxon>
        <taxon>Pseudomonadati</taxon>
        <taxon>Calditrichota</taxon>
        <taxon>Calditrichia</taxon>
        <taxon>Calditrichales</taxon>
        <taxon>Calditrichaceae</taxon>
        <taxon>Caldithrix</taxon>
    </lineage>
</organism>
<dbReference type="Proteomes" id="UP000886005">
    <property type="component" value="Unassembled WGS sequence"/>
</dbReference>
<evidence type="ECO:0008006" key="3">
    <source>
        <dbReference type="Google" id="ProtNLM"/>
    </source>
</evidence>